<name>A0A1M7P7E2_9ACTN</name>
<proteinExistence type="predicted"/>
<feature type="chain" id="PRO_5038858393" description="Secreted protein" evidence="1">
    <location>
        <begin position="37"/>
        <end position="136"/>
    </location>
</feature>
<dbReference type="RefSeq" id="WP_073501482.1">
    <property type="nucleotide sequence ID" value="NZ_FRBI01000021.1"/>
</dbReference>
<accession>A0A1M7P7E2</accession>
<feature type="signal peptide" evidence="1">
    <location>
        <begin position="1"/>
        <end position="36"/>
    </location>
</feature>
<evidence type="ECO:0000256" key="1">
    <source>
        <dbReference type="SAM" id="SignalP"/>
    </source>
</evidence>
<evidence type="ECO:0000313" key="2">
    <source>
        <dbReference type="EMBL" id="SHN12629.1"/>
    </source>
</evidence>
<keyword evidence="3" id="KW-1185">Reference proteome</keyword>
<keyword evidence="1" id="KW-0732">Signal</keyword>
<dbReference type="InterPro" id="IPR006311">
    <property type="entry name" value="TAT_signal"/>
</dbReference>
<evidence type="ECO:0000313" key="3">
    <source>
        <dbReference type="Proteomes" id="UP000184111"/>
    </source>
</evidence>
<gene>
    <name evidence="2" type="ORF">SAMN05216499_121112</name>
</gene>
<dbReference type="AlphaFoldDB" id="A0A1M7P7E2"/>
<dbReference type="EMBL" id="FRBI01000021">
    <property type="protein sequence ID" value="SHN12629.1"/>
    <property type="molecule type" value="Genomic_DNA"/>
</dbReference>
<sequence>MEQPTSTPRRLSRIRRSPVLRTAALAGALAALVATAGVTTAASAAPAGGATKHAPKAAQPLHAIAPTLLGGPVSVPPGGHGSAFVVCPGVLPSGGGGKTSGYDMFFTDSYADGLIWYVRATNTGTTTQTLTAFAVC</sequence>
<reference evidence="2 3" key="1">
    <citation type="submission" date="2016-11" db="EMBL/GenBank/DDBJ databases">
        <authorList>
            <person name="Jaros S."/>
            <person name="Januszkiewicz K."/>
            <person name="Wedrychowicz H."/>
        </authorList>
    </citation>
    <scope>NUCLEOTIDE SEQUENCE [LARGE SCALE GENOMIC DNA]</scope>
    <source>
        <strain evidence="2 3">CGMCC 4.2025</strain>
    </source>
</reference>
<dbReference type="PROSITE" id="PS51318">
    <property type="entry name" value="TAT"/>
    <property type="match status" value="1"/>
</dbReference>
<dbReference type="Proteomes" id="UP000184111">
    <property type="component" value="Unassembled WGS sequence"/>
</dbReference>
<protein>
    <recommendedName>
        <fullName evidence="4">Secreted protein</fullName>
    </recommendedName>
</protein>
<organism evidence="2 3">
    <name type="scientific">Actinacidiphila paucisporea</name>
    <dbReference type="NCBI Taxonomy" id="310782"/>
    <lineage>
        <taxon>Bacteria</taxon>
        <taxon>Bacillati</taxon>
        <taxon>Actinomycetota</taxon>
        <taxon>Actinomycetes</taxon>
        <taxon>Kitasatosporales</taxon>
        <taxon>Streptomycetaceae</taxon>
        <taxon>Actinacidiphila</taxon>
    </lineage>
</organism>
<evidence type="ECO:0008006" key="4">
    <source>
        <dbReference type="Google" id="ProtNLM"/>
    </source>
</evidence>